<keyword evidence="1" id="KW-0813">Transport</keyword>
<dbReference type="SUPFAM" id="SSF46626">
    <property type="entry name" value="Cytochrome c"/>
    <property type="match status" value="1"/>
</dbReference>
<feature type="domain" description="Cytochrome c" evidence="8">
    <location>
        <begin position="43"/>
        <end position="121"/>
    </location>
</feature>
<evidence type="ECO:0000313" key="9">
    <source>
        <dbReference type="EMBL" id="MBF6057366.1"/>
    </source>
</evidence>
<protein>
    <submittedName>
        <fullName evidence="9">C-type cytochrome</fullName>
    </submittedName>
</protein>
<dbReference type="PANTHER" id="PTHR33751:SF9">
    <property type="entry name" value="CYTOCHROME C4"/>
    <property type="match status" value="1"/>
</dbReference>
<dbReference type="InterPro" id="IPR050597">
    <property type="entry name" value="Cytochrome_c_Oxidase_Subunit"/>
</dbReference>
<dbReference type="PANTHER" id="PTHR33751">
    <property type="entry name" value="CBB3-TYPE CYTOCHROME C OXIDASE SUBUNIT FIXP"/>
    <property type="match status" value="1"/>
</dbReference>
<sequence>MKQTVIATLLATAFAVAAPSAIAAEGGKKKLTQEQIDKVVQSQPMPTGKMLADNCSACHGTLGAEFNEAMPPLAGMKKENFIKLMKAFRANAFPTIVMHDVAYVFTDTEIEAMADYFAAQKAEEWTRPDFKGEGK</sequence>
<dbReference type="PROSITE" id="PS51007">
    <property type="entry name" value="CYTC"/>
    <property type="match status" value="1"/>
</dbReference>
<keyword evidence="7" id="KW-0732">Signal</keyword>
<dbReference type="Gene3D" id="1.10.760.10">
    <property type="entry name" value="Cytochrome c-like domain"/>
    <property type="match status" value="1"/>
</dbReference>
<organism evidence="9 10">
    <name type="scientific">Thiomicrorhabdus heinhorstiae</name>
    <dbReference type="NCBI Taxonomy" id="2748010"/>
    <lineage>
        <taxon>Bacteria</taxon>
        <taxon>Pseudomonadati</taxon>
        <taxon>Pseudomonadota</taxon>
        <taxon>Gammaproteobacteria</taxon>
        <taxon>Thiotrichales</taxon>
        <taxon>Piscirickettsiaceae</taxon>
        <taxon>Thiomicrorhabdus</taxon>
    </lineage>
</organism>
<evidence type="ECO:0000256" key="5">
    <source>
        <dbReference type="ARBA" id="ARBA00023004"/>
    </source>
</evidence>
<gene>
    <name evidence="9" type="ORF">H8792_003340</name>
</gene>
<comment type="caution">
    <text evidence="9">The sequence shown here is derived from an EMBL/GenBank/DDBJ whole genome shotgun (WGS) entry which is preliminary data.</text>
</comment>
<evidence type="ECO:0000256" key="4">
    <source>
        <dbReference type="ARBA" id="ARBA00022982"/>
    </source>
</evidence>
<dbReference type="EMBL" id="JACBGI020000003">
    <property type="protein sequence ID" value="MBF6057366.1"/>
    <property type="molecule type" value="Genomic_DNA"/>
</dbReference>
<name>A0ABS0BX10_9GAMM</name>
<keyword evidence="3 6" id="KW-0479">Metal-binding</keyword>
<keyword evidence="10" id="KW-1185">Reference proteome</keyword>
<evidence type="ECO:0000259" key="8">
    <source>
        <dbReference type="PROSITE" id="PS51007"/>
    </source>
</evidence>
<proteinExistence type="predicted"/>
<dbReference type="InterPro" id="IPR009056">
    <property type="entry name" value="Cyt_c-like_dom"/>
</dbReference>
<evidence type="ECO:0000313" key="10">
    <source>
        <dbReference type="Proteomes" id="UP001193680"/>
    </source>
</evidence>
<keyword evidence="2 6" id="KW-0349">Heme</keyword>
<evidence type="ECO:0000256" key="6">
    <source>
        <dbReference type="PROSITE-ProRule" id="PRU00433"/>
    </source>
</evidence>
<keyword evidence="4" id="KW-0249">Electron transport</keyword>
<evidence type="ECO:0000256" key="3">
    <source>
        <dbReference type="ARBA" id="ARBA00022723"/>
    </source>
</evidence>
<dbReference type="RefSeq" id="WP_185977513.1">
    <property type="nucleotide sequence ID" value="NZ_JACBGI020000003.1"/>
</dbReference>
<feature type="chain" id="PRO_5045676264" evidence="7">
    <location>
        <begin position="24"/>
        <end position="135"/>
    </location>
</feature>
<evidence type="ECO:0000256" key="2">
    <source>
        <dbReference type="ARBA" id="ARBA00022617"/>
    </source>
</evidence>
<reference evidence="9 10" key="2">
    <citation type="submission" date="2020-11" db="EMBL/GenBank/DDBJ databases">
        <title>Sulfur oxidizing isolate from Hospital Hole Sinkhole.</title>
        <authorList>
            <person name="Scott K.M."/>
        </authorList>
    </citation>
    <scope>NUCLEOTIDE SEQUENCE [LARGE SCALE GENOMIC DNA]</scope>
    <source>
        <strain evidence="9 10">HH1</strain>
    </source>
</reference>
<dbReference type="InterPro" id="IPR036909">
    <property type="entry name" value="Cyt_c-like_dom_sf"/>
</dbReference>
<reference evidence="9 10" key="1">
    <citation type="submission" date="2020-06" db="EMBL/GenBank/DDBJ databases">
        <authorList>
            <person name="Scott K."/>
        </authorList>
    </citation>
    <scope>NUCLEOTIDE SEQUENCE [LARGE SCALE GENOMIC DNA]</scope>
    <source>
        <strain evidence="9 10">HH1</strain>
    </source>
</reference>
<accession>A0ABS0BX10</accession>
<keyword evidence="5 6" id="KW-0408">Iron</keyword>
<dbReference type="Proteomes" id="UP001193680">
    <property type="component" value="Unassembled WGS sequence"/>
</dbReference>
<feature type="signal peptide" evidence="7">
    <location>
        <begin position="1"/>
        <end position="23"/>
    </location>
</feature>
<evidence type="ECO:0000256" key="1">
    <source>
        <dbReference type="ARBA" id="ARBA00022448"/>
    </source>
</evidence>
<evidence type="ECO:0000256" key="7">
    <source>
        <dbReference type="SAM" id="SignalP"/>
    </source>
</evidence>